<dbReference type="PROSITE" id="PS50188">
    <property type="entry name" value="B302_SPRY"/>
    <property type="match status" value="1"/>
</dbReference>
<dbReference type="InterPro" id="IPR003877">
    <property type="entry name" value="SPRY_dom"/>
</dbReference>
<evidence type="ECO:0000259" key="1">
    <source>
        <dbReference type="PROSITE" id="PS50188"/>
    </source>
</evidence>
<dbReference type="EMBL" id="VXAP01001915">
    <property type="protein sequence ID" value="NXL40664.1"/>
    <property type="molecule type" value="Genomic_DNA"/>
</dbReference>
<feature type="non-terminal residue" evidence="2">
    <location>
        <position position="82"/>
    </location>
</feature>
<organism evidence="2 3">
    <name type="scientific">Glaucidium brasilianum</name>
    <name type="common">Ferruginous pygmy-owl</name>
    <dbReference type="NCBI Taxonomy" id="78217"/>
    <lineage>
        <taxon>Eukaryota</taxon>
        <taxon>Metazoa</taxon>
        <taxon>Chordata</taxon>
        <taxon>Craniata</taxon>
        <taxon>Vertebrata</taxon>
        <taxon>Euteleostomi</taxon>
        <taxon>Archelosauria</taxon>
        <taxon>Archosauria</taxon>
        <taxon>Dinosauria</taxon>
        <taxon>Saurischia</taxon>
        <taxon>Theropoda</taxon>
        <taxon>Coelurosauria</taxon>
        <taxon>Aves</taxon>
        <taxon>Neognathae</taxon>
        <taxon>Neoaves</taxon>
        <taxon>Telluraves</taxon>
        <taxon>Strigiformes</taxon>
        <taxon>Strigidae</taxon>
        <taxon>Glaucidium</taxon>
    </lineage>
</organism>
<dbReference type="OrthoDB" id="9049620at2759"/>
<proteinExistence type="predicted"/>
<keyword evidence="3" id="KW-1185">Reference proteome</keyword>
<evidence type="ECO:0000313" key="2">
    <source>
        <dbReference type="EMBL" id="NXL40664.1"/>
    </source>
</evidence>
<gene>
    <name evidence="2" type="primary">Trim58</name>
    <name evidence="2" type="ORF">GLABRA_R15118</name>
</gene>
<dbReference type="InterPro" id="IPR013320">
    <property type="entry name" value="ConA-like_dom_sf"/>
</dbReference>
<dbReference type="GO" id="GO:0016874">
    <property type="term" value="F:ligase activity"/>
    <property type="evidence" value="ECO:0007669"/>
    <property type="project" value="UniProtKB-KW"/>
</dbReference>
<feature type="non-terminal residue" evidence="2">
    <location>
        <position position="1"/>
    </location>
</feature>
<reference evidence="2 3" key="1">
    <citation type="submission" date="2019-09" db="EMBL/GenBank/DDBJ databases">
        <title>Bird 10,000 Genomes (B10K) Project - Family phase.</title>
        <authorList>
            <person name="Zhang G."/>
        </authorList>
    </citation>
    <scope>NUCLEOTIDE SEQUENCE [LARGE SCALE GENOMIC DNA]</scope>
    <source>
        <strain evidence="2">B10K-DU-008-63</strain>
    </source>
</reference>
<evidence type="ECO:0000313" key="3">
    <source>
        <dbReference type="Proteomes" id="UP000591073"/>
    </source>
</evidence>
<dbReference type="AlphaFoldDB" id="A0A7L0SDU6"/>
<keyword evidence="2" id="KW-0436">Ligase</keyword>
<comment type="caution">
    <text evidence="2">The sequence shown here is derived from an EMBL/GenBank/DDBJ whole genome shotgun (WGS) entry which is preliminary data.</text>
</comment>
<dbReference type="Gene3D" id="2.60.120.920">
    <property type="match status" value="1"/>
</dbReference>
<name>A0A7L0SDU6_GLABR</name>
<dbReference type="InterPro" id="IPR001870">
    <property type="entry name" value="B30.2/SPRY"/>
</dbReference>
<protein>
    <submittedName>
        <fullName evidence="2">TRI58 ligase</fullName>
    </submittedName>
</protein>
<sequence length="82" mass="8601">AAGDAQWGVGVAKDTVIRAGSSALSPGAGVWAVRLLGNQFESLSSPRTVLSQSPVPWRILVCLDCTERLVTFLNADTGAQIF</sequence>
<dbReference type="Proteomes" id="UP000591073">
    <property type="component" value="Unassembled WGS sequence"/>
</dbReference>
<dbReference type="Pfam" id="PF00622">
    <property type="entry name" value="SPRY"/>
    <property type="match status" value="1"/>
</dbReference>
<dbReference type="SUPFAM" id="SSF49899">
    <property type="entry name" value="Concanavalin A-like lectins/glucanases"/>
    <property type="match status" value="1"/>
</dbReference>
<feature type="domain" description="B30.2/SPRY" evidence="1">
    <location>
        <begin position="1"/>
        <end position="82"/>
    </location>
</feature>
<accession>A0A7L0SDU6</accession>
<dbReference type="InterPro" id="IPR043136">
    <property type="entry name" value="B30.2/SPRY_sf"/>
</dbReference>